<reference evidence="2 4" key="1">
    <citation type="journal article" date="2015" name="Genome Announc.">
        <title>Draft Genome of the Euendolithic (true boring) Cyanobacterium Mastigocoleus testarum strain BC008.</title>
        <authorList>
            <person name="Guida B.S."/>
            <person name="Garcia-Pichel F."/>
        </authorList>
    </citation>
    <scope>NUCLEOTIDE SEQUENCE [LARGE SCALE GENOMIC DNA]</scope>
    <source>
        <strain evidence="2 4">BC008</strain>
    </source>
</reference>
<evidence type="ECO:0000256" key="1">
    <source>
        <dbReference type="SAM" id="Coils"/>
    </source>
</evidence>
<accession>A0A0V7ZIK2</accession>
<comment type="caution">
    <text evidence="2">The sequence shown here is derived from an EMBL/GenBank/DDBJ whole genome shotgun (WGS) entry which is preliminary data.</text>
</comment>
<dbReference type="AlphaFoldDB" id="A0A0V7ZIK2"/>
<dbReference type="EMBL" id="LMTZ01000124">
    <property type="protein sequence ID" value="KST64333.1"/>
    <property type="molecule type" value="Genomic_DNA"/>
</dbReference>
<feature type="coiled-coil region" evidence="1">
    <location>
        <begin position="37"/>
        <end position="64"/>
    </location>
</feature>
<sequence length="313" mass="35004">MFGCVWKFTFDEFKVARERAARLEAIAFQDTNALKPLKAVEESIKEAKKQYQQAKNISDREQAIAAWQISINQLNLIPQQTLAGKTAKAKLKVYQQEFQNAVVSSFISAAEEFNTEAEKITATQPQVAAELLKQAVTHLNKVPTDNPRYLEAQKLSAIYQVKTKTLANSNGGNYIKAAKGFAIAAAKASQNPPHRAETWGEIAKLWQKAIEKLEKIQVREPSYSEAQNLLATYQTNLGTIKTRQKLEIEAQQKLQQAHRQIQNLIANSGSNPQQFKAQIQGVINQLKTISAGTTAYKEAEQLLKSAYDKLKQT</sequence>
<dbReference type="RefSeq" id="WP_058184208.1">
    <property type="nucleotide sequence ID" value="NZ_LMTZ01000123.1"/>
</dbReference>
<name>A0A0V7ZIK2_9CYAN</name>
<evidence type="ECO:0000313" key="4">
    <source>
        <dbReference type="Proteomes" id="UP000053372"/>
    </source>
</evidence>
<dbReference type="EMBL" id="LMTZ01000123">
    <property type="protein sequence ID" value="KST64386.1"/>
    <property type="molecule type" value="Genomic_DNA"/>
</dbReference>
<evidence type="ECO:0000313" key="3">
    <source>
        <dbReference type="EMBL" id="KST64386.1"/>
    </source>
</evidence>
<proteinExistence type="predicted"/>
<evidence type="ECO:0000313" key="2">
    <source>
        <dbReference type="EMBL" id="KST64333.1"/>
    </source>
</evidence>
<dbReference type="OrthoDB" id="569590at2"/>
<keyword evidence="4" id="KW-1185">Reference proteome</keyword>
<gene>
    <name evidence="2" type="ORF">BC008_17015</name>
    <name evidence="3" type="ORF">BC008_17300</name>
</gene>
<organism evidence="2 4">
    <name type="scientific">Mastigocoleus testarum BC008</name>
    <dbReference type="NCBI Taxonomy" id="371196"/>
    <lineage>
        <taxon>Bacteria</taxon>
        <taxon>Bacillati</taxon>
        <taxon>Cyanobacteriota</taxon>
        <taxon>Cyanophyceae</taxon>
        <taxon>Nostocales</taxon>
        <taxon>Hapalosiphonaceae</taxon>
        <taxon>Mastigocoleus</taxon>
    </lineage>
</organism>
<protein>
    <submittedName>
        <fullName evidence="2">Uncharacterized protein</fullName>
    </submittedName>
</protein>
<keyword evidence="1" id="KW-0175">Coiled coil</keyword>
<dbReference type="Proteomes" id="UP000053372">
    <property type="component" value="Unassembled WGS sequence"/>
</dbReference>